<keyword evidence="3 4" id="KW-0810">Translation regulation</keyword>
<keyword evidence="5" id="KW-0282">Flagellum</keyword>
<reference evidence="5 6" key="1">
    <citation type="submission" date="2019-09" db="EMBL/GenBank/DDBJ databases">
        <title>Ecophysiology of the spiral-shaped methanotroph Methylospira mobilis as revealed by the complete genome sequence.</title>
        <authorList>
            <person name="Oshkin I.Y."/>
            <person name="Dedysh S.N."/>
            <person name="Miroshnikov K."/>
            <person name="Danilova O.V."/>
            <person name="Hakobyan A."/>
            <person name="Liesack W."/>
        </authorList>
    </citation>
    <scope>NUCLEOTIDE SEQUENCE [LARGE SCALE GENOMIC DNA]</scope>
    <source>
        <strain evidence="5 6">Shm1</strain>
    </source>
</reference>
<dbReference type="InterPro" id="IPR003775">
    <property type="entry name" value="Flagellar_assembly_factor_FliW"/>
</dbReference>
<sequence>MQIKTAVFGELSIDPSTVITFDNGLAGFEDSKRFTLFHKESEDKSVSAAFWLLQSVERPELHFSVADPGAFGFNYSFKLTDEEVAALGNGSPDDVIVLVLLFKDEAGNVNSNIKSPLIINTKTLKGLQKVLVSVEPTLTIVETRPVLGFNA</sequence>
<dbReference type="EMBL" id="CP044205">
    <property type="protein sequence ID" value="QFY42451.1"/>
    <property type="molecule type" value="Genomic_DNA"/>
</dbReference>
<dbReference type="GO" id="GO:0006417">
    <property type="term" value="P:regulation of translation"/>
    <property type="evidence" value="ECO:0007669"/>
    <property type="project" value="UniProtKB-KW"/>
</dbReference>
<dbReference type="GO" id="GO:0044780">
    <property type="term" value="P:bacterial-type flagellum assembly"/>
    <property type="evidence" value="ECO:0007669"/>
    <property type="project" value="UniProtKB-UniRule"/>
</dbReference>
<dbReference type="KEGG" id="mmob:F6R98_07280"/>
<evidence type="ECO:0000256" key="4">
    <source>
        <dbReference type="HAMAP-Rule" id="MF_01185"/>
    </source>
</evidence>
<dbReference type="OrthoDB" id="9801235at2"/>
<dbReference type="InterPro" id="IPR024046">
    <property type="entry name" value="Flagellar_assmbl_FliW_dom_sf"/>
</dbReference>
<dbReference type="RefSeq" id="WP_153248446.1">
    <property type="nucleotide sequence ID" value="NZ_CP044205.1"/>
</dbReference>
<organism evidence="5 6">
    <name type="scientific">Candidatus Methylospira mobilis</name>
    <dbReference type="NCBI Taxonomy" id="1808979"/>
    <lineage>
        <taxon>Bacteria</taxon>
        <taxon>Pseudomonadati</taxon>
        <taxon>Pseudomonadota</taxon>
        <taxon>Gammaproteobacteria</taxon>
        <taxon>Methylococcales</taxon>
        <taxon>Methylococcaceae</taxon>
        <taxon>Candidatus Methylospira</taxon>
    </lineage>
</organism>
<dbReference type="Proteomes" id="UP000325755">
    <property type="component" value="Chromosome"/>
</dbReference>
<dbReference type="GO" id="GO:0005737">
    <property type="term" value="C:cytoplasm"/>
    <property type="evidence" value="ECO:0007669"/>
    <property type="project" value="UniProtKB-SubCell"/>
</dbReference>
<proteinExistence type="inferred from homology"/>
<dbReference type="Gene3D" id="2.30.290.10">
    <property type="entry name" value="BH3618-like"/>
    <property type="match status" value="1"/>
</dbReference>
<dbReference type="SUPFAM" id="SSF141457">
    <property type="entry name" value="BH3618-like"/>
    <property type="match status" value="1"/>
</dbReference>
<dbReference type="InParanoid" id="A0A5Q0BJS2"/>
<evidence type="ECO:0000256" key="3">
    <source>
        <dbReference type="ARBA" id="ARBA00022845"/>
    </source>
</evidence>
<keyword evidence="4" id="KW-0143">Chaperone</keyword>
<evidence type="ECO:0000313" key="5">
    <source>
        <dbReference type="EMBL" id="QFY42451.1"/>
    </source>
</evidence>
<dbReference type="PANTHER" id="PTHR39190:SF1">
    <property type="entry name" value="FLAGELLAR ASSEMBLY FACTOR FLIW"/>
    <property type="match status" value="1"/>
</dbReference>
<comment type="function">
    <text evidence="4">Acts as an anti-CsrA protein, binds CsrA and prevents it from repressing translation of its target genes, one of which is flagellin. Binds to flagellin and participates in the assembly of the flagellum.</text>
</comment>
<comment type="subcellular location">
    <subcellularLocation>
        <location evidence="4">Cytoplasm</location>
    </subcellularLocation>
</comment>
<keyword evidence="2 4" id="KW-1005">Bacterial flagellum biogenesis</keyword>
<name>A0A5Q0BJS2_9GAMM</name>
<comment type="subunit">
    <text evidence="4">Interacts with translational regulator CsrA and flagellin(s).</text>
</comment>
<dbReference type="AlphaFoldDB" id="A0A5Q0BJS2"/>
<evidence type="ECO:0000313" key="6">
    <source>
        <dbReference type="Proteomes" id="UP000325755"/>
    </source>
</evidence>
<dbReference type="PANTHER" id="PTHR39190">
    <property type="entry name" value="FLAGELLAR ASSEMBLY FACTOR FLIW"/>
    <property type="match status" value="1"/>
</dbReference>
<keyword evidence="6" id="KW-1185">Reference proteome</keyword>
<keyword evidence="1 4" id="KW-0963">Cytoplasm</keyword>
<protein>
    <recommendedName>
        <fullName evidence="4">Flagellar assembly factor FliW</fullName>
    </recommendedName>
</protein>
<keyword evidence="5" id="KW-0969">Cilium</keyword>
<evidence type="ECO:0000256" key="2">
    <source>
        <dbReference type="ARBA" id="ARBA00022795"/>
    </source>
</evidence>
<comment type="similarity">
    <text evidence="4">Belongs to the FliW family.</text>
</comment>
<keyword evidence="5" id="KW-0966">Cell projection</keyword>
<gene>
    <name evidence="4" type="primary">fliW</name>
    <name evidence="5" type="ORF">F6R98_07280</name>
</gene>
<evidence type="ECO:0000256" key="1">
    <source>
        <dbReference type="ARBA" id="ARBA00022490"/>
    </source>
</evidence>
<dbReference type="HAMAP" id="MF_01185">
    <property type="entry name" value="FliW"/>
    <property type="match status" value="1"/>
</dbReference>
<accession>A0A5Q0BJS2</accession>
<dbReference type="Pfam" id="PF02623">
    <property type="entry name" value="FliW"/>
    <property type="match status" value="1"/>
</dbReference>